<gene>
    <name evidence="2" type="ORF">HLUCCX10_04120</name>
</gene>
<sequence>MILTLGLLVFSFVGFACSGTWFACGGQDVADMIEDAGNNCDDGDQFTILDLCHPDGIHTIYVTVGTIAGPGGGGL</sequence>
<feature type="signal peptide" evidence="1">
    <location>
        <begin position="1"/>
        <end position="23"/>
    </location>
</feature>
<keyword evidence="1" id="KW-0732">Signal</keyword>
<dbReference type="Proteomes" id="UP000050421">
    <property type="component" value="Unassembled WGS sequence"/>
</dbReference>
<evidence type="ECO:0000313" key="3">
    <source>
        <dbReference type="Proteomes" id="UP000050421"/>
    </source>
</evidence>
<dbReference type="AlphaFoldDB" id="A0A0P7YJD3"/>
<evidence type="ECO:0000313" key="2">
    <source>
        <dbReference type="EMBL" id="KPQ18973.1"/>
    </source>
</evidence>
<reference evidence="2 3" key="1">
    <citation type="submission" date="2015-09" db="EMBL/GenBank/DDBJ databases">
        <title>Identification and resolution of microdiversity through metagenomic sequencing of parallel consortia.</title>
        <authorList>
            <person name="Nelson W.C."/>
            <person name="Romine M.F."/>
            <person name="Lindemann S.R."/>
        </authorList>
    </citation>
    <scope>NUCLEOTIDE SEQUENCE [LARGE SCALE GENOMIC DNA]</scope>
    <source>
        <strain evidence="2">HL-49</strain>
    </source>
</reference>
<dbReference type="STRING" id="1305737.GCA_000526355_03560"/>
<comment type="caution">
    <text evidence="2">The sequence shown here is derived from an EMBL/GenBank/DDBJ whole genome shotgun (WGS) entry which is preliminary data.</text>
</comment>
<name>A0A0P7YJD3_9BACT</name>
<accession>A0A0P7YJD3</accession>
<dbReference type="PATRIC" id="fig|1305737.6.peg.1472"/>
<organism evidence="2 3">
    <name type="scientific">Algoriphagus marincola HL-49</name>
    <dbReference type="NCBI Taxonomy" id="1305737"/>
    <lineage>
        <taxon>Bacteria</taxon>
        <taxon>Pseudomonadati</taxon>
        <taxon>Bacteroidota</taxon>
        <taxon>Cytophagia</taxon>
        <taxon>Cytophagales</taxon>
        <taxon>Cyclobacteriaceae</taxon>
        <taxon>Algoriphagus</taxon>
    </lineage>
</organism>
<dbReference type="EMBL" id="LJXT01000017">
    <property type="protein sequence ID" value="KPQ18973.1"/>
    <property type="molecule type" value="Genomic_DNA"/>
</dbReference>
<evidence type="ECO:0000256" key="1">
    <source>
        <dbReference type="SAM" id="SignalP"/>
    </source>
</evidence>
<proteinExistence type="predicted"/>
<feature type="chain" id="PRO_5006146374" evidence="1">
    <location>
        <begin position="24"/>
        <end position="75"/>
    </location>
</feature>
<protein>
    <submittedName>
        <fullName evidence="2">Uncharacterized protein</fullName>
    </submittedName>
</protein>